<dbReference type="PANTHER" id="PTHR20961">
    <property type="entry name" value="GLYCOSYLTRANSFERASE"/>
    <property type="match status" value="1"/>
</dbReference>
<sequence length="355" mass="39830">MLRLKTYKHWTDPAPVGCHPLADSPHALVTDLEPAATIAPPEVIGIDPHTASILPVGRPCTLEPYVLAELPGGRVFSHHGVIIDQSNHIVSDLVWEFNSYPLGNRVCHYEGLPEVREIDGSVLVLPSISAWKNYCHWIADSLPRLRAIRDWIERADYIFTPLGRPYHQEWLDRLGIDPAKIIEAKPDTHLRAKSLVVPSPAEPAKPHPSAVAWLREQIPGWSDIEPTRKIYIGRGDAWRRRPRNENEFIDYLADRGYESVTLSGMPSLDQARLFASSAEVIAPHGAALVNLVFSKPGTKALELFPSDYIYPQYFRIAAVAGVRYAAHSSPCERKDPDLDFEFETMLPMVETFLKA</sequence>
<dbReference type="AlphaFoldDB" id="A0A6B3LD15"/>
<gene>
    <name evidence="5" type="ORF">G3M56_008675</name>
</gene>
<keyword evidence="1" id="KW-0328">Glycosyltransferase</keyword>
<feature type="domain" description="Glycosyltransferase 61 catalytic" evidence="4">
    <location>
        <begin position="134"/>
        <end position="300"/>
    </location>
</feature>
<evidence type="ECO:0000313" key="5">
    <source>
        <dbReference type="EMBL" id="QQL43968.1"/>
    </source>
</evidence>
<keyword evidence="6" id="KW-1185">Reference proteome</keyword>
<dbReference type="EMBL" id="CP066776">
    <property type="protein sequence ID" value="QQL43968.1"/>
    <property type="molecule type" value="Genomic_DNA"/>
</dbReference>
<evidence type="ECO:0000256" key="3">
    <source>
        <dbReference type="ARBA" id="ARBA00023180"/>
    </source>
</evidence>
<protein>
    <submittedName>
        <fullName evidence="5">Glycosyltransferase family 61 protein</fullName>
    </submittedName>
</protein>
<dbReference type="KEGG" id="soa:G3M56_008675"/>
<evidence type="ECO:0000313" key="6">
    <source>
        <dbReference type="Proteomes" id="UP000475117"/>
    </source>
</evidence>
<dbReference type="InterPro" id="IPR007657">
    <property type="entry name" value="Glycosyltransferase_61"/>
</dbReference>
<reference evidence="5 6" key="1">
    <citation type="submission" date="2020-12" db="EMBL/GenBank/DDBJ databases">
        <title>Sulforoseuscoccus oceanibium gen. nov., sp. nov., a representative of the phylum Verrucomicrobia with special cytoplasmic membrane, and proposal of Sulforoseuscoccusaceae fam. nov.</title>
        <authorList>
            <person name="Xi F."/>
        </authorList>
    </citation>
    <scope>NUCLEOTIDE SEQUENCE [LARGE SCALE GENOMIC DNA]</scope>
    <source>
        <strain evidence="5 6">T37</strain>
    </source>
</reference>
<name>A0A6B3LD15_9BACT</name>
<evidence type="ECO:0000256" key="2">
    <source>
        <dbReference type="ARBA" id="ARBA00022679"/>
    </source>
</evidence>
<evidence type="ECO:0000256" key="1">
    <source>
        <dbReference type="ARBA" id="ARBA00022676"/>
    </source>
</evidence>
<organism evidence="5 6">
    <name type="scientific">Sulfuriroseicoccus oceanibius</name>
    <dbReference type="NCBI Taxonomy" id="2707525"/>
    <lineage>
        <taxon>Bacteria</taxon>
        <taxon>Pseudomonadati</taxon>
        <taxon>Verrucomicrobiota</taxon>
        <taxon>Verrucomicrobiia</taxon>
        <taxon>Verrucomicrobiales</taxon>
        <taxon>Verrucomicrobiaceae</taxon>
        <taxon>Sulfuriroseicoccus</taxon>
    </lineage>
</organism>
<keyword evidence="2 5" id="KW-0808">Transferase</keyword>
<dbReference type="Proteomes" id="UP000475117">
    <property type="component" value="Chromosome"/>
</dbReference>
<keyword evidence="3" id="KW-0325">Glycoprotein</keyword>
<dbReference type="InterPro" id="IPR049625">
    <property type="entry name" value="Glyco_transf_61_cat"/>
</dbReference>
<dbReference type="RefSeq" id="WP_164363489.1">
    <property type="nucleotide sequence ID" value="NZ_CP066776.1"/>
</dbReference>
<dbReference type="GO" id="GO:0016757">
    <property type="term" value="F:glycosyltransferase activity"/>
    <property type="evidence" value="ECO:0007669"/>
    <property type="project" value="UniProtKB-KW"/>
</dbReference>
<proteinExistence type="predicted"/>
<dbReference type="Pfam" id="PF04577">
    <property type="entry name" value="Glyco_transf_61"/>
    <property type="match status" value="1"/>
</dbReference>
<accession>A0A6B3LD15</accession>
<evidence type="ECO:0000259" key="4">
    <source>
        <dbReference type="Pfam" id="PF04577"/>
    </source>
</evidence>